<dbReference type="Proteomes" id="UP000316330">
    <property type="component" value="Unassembled WGS sequence"/>
</dbReference>
<organism evidence="1 2">
    <name type="scientific">Cohnella terricola</name>
    <dbReference type="NCBI Taxonomy" id="1289167"/>
    <lineage>
        <taxon>Bacteria</taxon>
        <taxon>Bacillati</taxon>
        <taxon>Bacillota</taxon>
        <taxon>Bacilli</taxon>
        <taxon>Bacillales</taxon>
        <taxon>Paenibacillaceae</taxon>
        <taxon>Cohnella</taxon>
    </lineage>
</organism>
<name>A0A559JX57_9BACL</name>
<sequence>MKKKTLFAIGEWIAVALLIWLCFHENLIPIGGSTPEETHRLSESSFHYGPSEIVRKVEVPFDKDQVIFLGTYKDWFSADSVYRKRGGWFPGGGVAGVEIDRDKAFSYSWEGNSAGDSQIMYKFYGYVSDDRIATMELLMTEKDTGKPVQMREEITNDRMFLFLWKIKDGSRDWQAIRGLDKDNKVIYEQTFGT</sequence>
<dbReference type="OrthoDB" id="1805863at2"/>
<dbReference type="RefSeq" id="WP_144697918.1">
    <property type="nucleotide sequence ID" value="NZ_VNJJ01000001.1"/>
</dbReference>
<accession>A0A559JX57</accession>
<evidence type="ECO:0000313" key="2">
    <source>
        <dbReference type="Proteomes" id="UP000316330"/>
    </source>
</evidence>
<reference evidence="1 2" key="1">
    <citation type="submission" date="2019-07" db="EMBL/GenBank/DDBJ databases">
        <authorList>
            <person name="Kim J."/>
        </authorList>
    </citation>
    <scope>NUCLEOTIDE SEQUENCE [LARGE SCALE GENOMIC DNA]</scope>
    <source>
        <strain evidence="1 2">G13</strain>
    </source>
</reference>
<dbReference type="AlphaFoldDB" id="A0A559JX57"/>
<proteinExistence type="predicted"/>
<evidence type="ECO:0000313" key="1">
    <source>
        <dbReference type="EMBL" id="TVY04417.1"/>
    </source>
</evidence>
<gene>
    <name evidence="1" type="ORF">FPZ45_02210</name>
</gene>
<evidence type="ECO:0008006" key="3">
    <source>
        <dbReference type="Google" id="ProtNLM"/>
    </source>
</evidence>
<dbReference type="EMBL" id="VNJJ01000001">
    <property type="protein sequence ID" value="TVY04417.1"/>
    <property type="molecule type" value="Genomic_DNA"/>
</dbReference>
<keyword evidence="2" id="KW-1185">Reference proteome</keyword>
<comment type="caution">
    <text evidence="1">The sequence shown here is derived from an EMBL/GenBank/DDBJ whole genome shotgun (WGS) entry which is preliminary data.</text>
</comment>
<protein>
    <recommendedName>
        <fullName evidence="3">DUF5044 domain-containing protein</fullName>
    </recommendedName>
</protein>